<sequence>MVVAARACTGSGGSVAAASCYISGGCSPFYRASPGFGF</sequence>
<proteinExistence type="predicted"/>
<gene>
    <name evidence="1" type="ORF">BOLC7T40910H</name>
</gene>
<name>A0A3P6E5U7_BRAOL</name>
<evidence type="ECO:0008006" key="2">
    <source>
        <dbReference type="Google" id="ProtNLM"/>
    </source>
</evidence>
<dbReference type="AlphaFoldDB" id="A0A3P6E5U7"/>
<evidence type="ECO:0000313" key="1">
    <source>
        <dbReference type="EMBL" id="VDD35350.1"/>
    </source>
</evidence>
<reference evidence="1" key="1">
    <citation type="submission" date="2018-11" db="EMBL/GenBank/DDBJ databases">
        <authorList>
            <consortium name="Genoscope - CEA"/>
            <person name="William W."/>
        </authorList>
    </citation>
    <scope>NUCLEOTIDE SEQUENCE</scope>
</reference>
<accession>A0A3P6E5U7</accession>
<protein>
    <recommendedName>
        <fullName evidence="2">Lipoprotein</fullName>
    </recommendedName>
</protein>
<organism evidence="1">
    <name type="scientific">Brassica oleracea</name>
    <name type="common">Wild cabbage</name>
    <dbReference type="NCBI Taxonomy" id="3712"/>
    <lineage>
        <taxon>Eukaryota</taxon>
        <taxon>Viridiplantae</taxon>
        <taxon>Streptophyta</taxon>
        <taxon>Embryophyta</taxon>
        <taxon>Tracheophyta</taxon>
        <taxon>Spermatophyta</taxon>
        <taxon>Magnoliopsida</taxon>
        <taxon>eudicotyledons</taxon>
        <taxon>Gunneridae</taxon>
        <taxon>Pentapetalae</taxon>
        <taxon>rosids</taxon>
        <taxon>malvids</taxon>
        <taxon>Brassicales</taxon>
        <taxon>Brassicaceae</taxon>
        <taxon>Brassiceae</taxon>
        <taxon>Brassica</taxon>
    </lineage>
</organism>
<dbReference type="PROSITE" id="PS51257">
    <property type="entry name" value="PROKAR_LIPOPROTEIN"/>
    <property type="match status" value="1"/>
</dbReference>
<dbReference type="EMBL" id="LR031876">
    <property type="protein sequence ID" value="VDD35350.1"/>
    <property type="molecule type" value="Genomic_DNA"/>
</dbReference>